<evidence type="ECO:0000256" key="2">
    <source>
        <dbReference type="PIRSR" id="PIRSR603782-1"/>
    </source>
</evidence>
<organism evidence="4 5">
    <name type="scientific">Pseudothauera nasutitermitis</name>
    <dbReference type="NCBI Taxonomy" id="2565930"/>
    <lineage>
        <taxon>Bacteria</taxon>
        <taxon>Pseudomonadati</taxon>
        <taxon>Pseudomonadota</taxon>
        <taxon>Betaproteobacteria</taxon>
        <taxon>Rhodocyclales</taxon>
        <taxon>Zoogloeaceae</taxon>
        <taxon>Pseudothauera</taxon>
    </lineage>
</organism>
<feature type="binding site" evidence="2">
    <location>
        <position position="124"/>
    </location>
    <ligand>
        <name>Cu cation</name>
        <dbReference type="ChEBI" id="CHEBI:23378"/>
    </ligand>
</feature>
<comment type="similarity">
    <text evidence="1">Belongs to the SCO1/2 family.</text>
</comment>
<keyword evidence="3" id="KW-1015">Disulfide bond</keyword>
<evidence type="ECO:0000313" key="4">
    <source>
        <dbReference type="EMBL" id="THF67583.1"/>
    </source>
</evidence>
<dbReference type="Gene3D" id="3.40.30.10">
    <property type="entry name" value="Glutaredoxin"/>
    <property type="match status" value="1"/>
</dbReference>
<dbReference type="EMBL" id="SSOC01000001">
    <property type="protein sequence ID" value="THF67583.1"/>
    <property type="molecule type" value="Genomic_DNA"/>
</dbReference>
<dbReference type="SUPFAM" id="SSF52833">
    <property type="entry name" value="Thioredoxin-like"/>
    <property type="match status" value="1"/>
</dbReference>
<accession>A0A4S4B9B8</accession>
<feature type="binding site" evidence="2">
    <location>
        <position position="40"/>
    </location>
    <ligand>
        <name>Cu cation</name>
        <dbReference type="ChEBI" id="CHEBI:23378"/>
    </ligand>
</feature>
<evidence type="ECO:0000313" key="5">
    <source>
        <dbReference type="Proteomes" id="UP000308430"/>
    </source>
</evidence>
<dbReference type="FunFam" id="3.40.30.10:FF:000013">
    <property type="entry name" value="Blast:Protein SCO1 homolog, mitochondrial"/>
    <property type="match status" value="1"/>
</dbReference>
<evidence type="ECO:0000256" key="3">
    <source>
        <dbReference type="PIRSR" id="PIRSR603782-2"/>
    </source>
</evidence>
<dbReference type="InterPro" id="IPR036249">
    <property type="entry name" value="Thioredoxin-like_sf"/>
</dbReference>
<comment type="caution">
    <text evidence="4">The sequence shown here is derived from an EMBL/GenBank/DDBJ whole genome shotgun (WGS) entry which is preliminary data.</text>
</comment>
<reference evidence="4 5" key="1">
    <citation type="submission" date="2019-04" db="EMBL/GenBank/DDBJ databases">
        <title>Azoarcus nasutitermitis sp. nov. isolated from termite nest.</title>
        <authorList>
            <person name="Lin S.-Y."/>
            <person name="Hameed A."/>
            <person name="Hsu Y.-H."/>
            <person name="Young C.-C."/>
        </authorList>
    </citation>
    <scope>NUCLEOTIDE SEQUENCE [LARGE SCALE GENOMIC DNA]</scope>
    <source>
        <strain evidence="4 5">CC-YHH838</strain>
    </source>
</reference>
<dbReference type="Pfam" id="PF02630">
    <property type="entry name" value="SCO1-SenC"/>
    <property type="match status" value="1"/>
</dbReference>
<gene>
    <name evidence="4" type="ORF">E6C76_02860</name>
</gene>
<dbReference type="CDD" id="cd02968">
    <property type="entry name" value="SCO"/>
    <property type="match status" value="1"/>
</dbReference>
<feature type="binding site" evidence="2">
    <location>
        <position position="36"/>
    </location>
    <ligand>
        <name>Cu cation</name>
        <dbReference type="ChEBI" id="CHEBI:23378"/>
    </ligand>
</feature>
<dbReference type="PANTHER" id="PTHR12151">
    <property type="entry name" value="ELECTRON TRANSPORT PROTIN SCO1/SENC FAMILY MEMBER"/>
    <property type="match status" value="1"/>
</dbReference>
<keyword evidence="2" id="KW-0186">Copper</keyword>
<keyword evidence="5" id="KW-1185">Reference proteome</keyword>
<dbReference type="GO" id="GO:0046872">
    <property type="term" value="F:metal ion binding"/>
    <property type="evidence" value="ECO:0007669"/>
    <property type="project" value="UniProtKB-KW"/>
</dbReference>
<dbReference type="OrthoDB" id="9790194at2"/>
<sequence length="161" mass="17737">MPLRARYLLVGPDGGAVSDEDFRGRFQLITFGYTFCPDICPTTLLDMAEALRQLDGLPVQGLFVTVDPQRDTREVLKTYTAYFDPRILGLGGSPELVARAAANFRVRYARVETGPDPENYAVDHAAGLYLLDKDGLFLRKFAYGTPPAQIAAEIRAYASGE</sequence>
<evidence type="ECO:0000256" key="1">
    <source>
        <dbReference type="ARBA" id="ARBA00010996"/>
    </source>
</evidence>
<dbReference type="InterPro" id="IPR003782">
    <property type="entry name" value="SCO1/SenC"/>
</dbReference>
<proteinExistence type="inferred from homology"/>
<keyword evidence="2" id="KW-0479">Metal-binding</keyword>
<dbReference type="AlphaFoldDB" id="A0A4S4B9B8"/>
<feature type="disulfide bond" description="Redox-active" evidence="3">
    <location>
        <begin position="36"/>
        <end position="40"/>
    </location>
</feature>
<dbReference type="PANTHER" id="PTHR12151:SF25">
    <property type="entry name" value="LINALOOL DEHYDRATASE_ISOMERASE DOMAIN-CONTAINING PROTEIN"/>
    <property type="match status" value="1"/>
</dbReference>
<dbReference type="Proteomes" id="UP000308430">
    <property type="component" value="Unassembled WGS sequence"/>
</dbReference>
<name>A0A4S4B9B8_9RHOO</name>
<protein>
    <submittedName>
        <fullName evidence="4">SCO family protein</fullName>
    </submittedName>
</protein>